<reference evidence="3" key="2">
    <citation type="submission" date="2016-02" db="EMBL/GenBank/DDBJ databases">
        <title>Genome sequencing of Aspergillus luchuensis NBRC 4314.</title>
        <authorList>
            <person name="Yamada O."/>
        </authorList>
    </citation>
    <scope>NUCLEOTIDE SEQUENCE [LARGE SCALE GENOMIC DNA]</scope>
    <source>
        <strain evidence="3">RIB 2604</strain>
    </source>
</reference>
<gene>
    <name evidence="2" type="ORF">RIB2604_03001040</name>
</gene>
<organism evidence="2 3">
    <name type="scientific">Aspergillus kawachii</name>
    <name type="common">White koji mold</name>
    <name type="synonym">Aspergillus awamori var. kawachi</name>
    <dbReference type="NCBI Taxonomy" id="1069201"/>
    <lineage>
        <taxon>Eukaryota</taxon>
        <taxon>Fungi</taxon>
        <taxon>Dikarya</taxon>
        <taxon>Ascomycota</taxon>
        <taxon>Pezizomycotina</taxon>
        <taxon>Eurotiomycetes</taxon>
        <taxon>Eurotiomycetidae</taxon>
        <taxon>Eurotiales</taxon>
        <taxon>Aspergillaceae</taxon>
        <taxon>Aspergillus</taxon>
        <taxon>Aspergillus subgen. Circumdati</taxon>
    </lineage>
</organism>
<protein>
    <submittedName>
        <fullName evidence="2">Mannosyl-oligosaccharide glucosidase</fullName>
    </submittedName>
</protein>
<evidence type="ECO:0000313" key="2">
    <source>
        <dbReference type="EMBL" id="GAT29572.1"/>
    </source>
</evidence>
<dbReference type="AlphaFoldDB" id="A0A146FX36"/>
<sequence length="78" mass="9284">MAVSKSGGKKYGPVRKIEYRRRWRQSRNFDSKAHVKQDAQRWRGRSSAKTKKGFLWKKAFNPMASTTRKDIQSQPWRN</sequence>
<dbReference type="Proteomes" id="UP000075230">
    <property type="component" value="Unassembled WGS sequence"/>
</dbReference>
<proteinExistence type="predicted"/>
<comment type="caution">
    <text evidence="2">The sequence shown here is derived from an EMBL/GenBank/DDBJ whole genome shotgun (WGS) entry which is preliminary data.</text>
</comment>
<dbReference type="EMBL" id="BCWF01000029">
    <property type="protein sequence ID" value="GAT29572.1"/>
    <property type="molecule type" value="Genomic_DNA"/>
</dbReference>
<evidence type="ECO:0000256" key="1">
    <source>
        <dbReference type="SAM" id="MobiDB-lite"/>
    </source>
</evidence>
<name>A0A146FX36_ASPKA</name>
<evidence type="ECO:0000313" key="3">
    <source>
        <dbReference type="Proteomes" id="UP000075230"/>
    </source>
</evidence>
<feature type="compositionally biased region" description="Basic and acidic residues" evidence="1">
    <location>
        <begin position="30"/>
        <end position="41"/>
    </location>
</feature>
<reference evidence="2 3" key="1">
    <citation type="journal article" date="2016" name="DNA Res.">
        <title>Genome sequence of Aspergillus luchuensis NBRC 4314.</title>
        <authorList>
            <person name="Yamada O."/>
            <person name="Machida M."/>
            <person name="Hosoyama A."/>
            <person name="Goto M."/>
            <person name="Takahashi T."/>
            <person name="Futagami T."/>
            <person name="Yamagata Y."/>
            <person name="Takeuchi M."/>
            <person name="Kobayashi T."/>
            <person name="Koike H."/>
            <person name="Abe K."/>
            <person name="Asai K."/>
            <person name="Arita M."/>
            <person name="Fujita N."/>
            <person name="Fukuda K."/>
            <person name="Higa K."/>
            <person name="Horikawa H."/>
            <person name="Ishikawa T."/>
            <person name="Jinno K."/>
            <person name="Kato Y."/>
            <person name="Kirimura K."/>
            <person name="Mizutani O."/>
            <person name="Nakasone K."/>
            <person name="Sano M."/>
            <person name="Shiraishi Y."/>
            <person name="Tsukahara M."/>
            <person name="Gomi K."/>
        </authorList>
    </citation>
    <scope>NUCLEOTIDE SEQUENCE [LARGE SCALE GENOMIC DNA]</scope>
    <source>
        <strain evidence="2 3">RIB 2604</strain>
    </source>
</reference>
<feature type="region of interest" description="Disordered" evidence="1">
    <location>
        <begin position="30"/>
        <end position="49"/>
    </location>
</feature>
<accession>A0A146FX36</accession>